<evidence type="ECO:0000313" key="2">
    <source>
        <dbReference type="Proteomes" id="UP000001544"/>
    </source>
</evidence>
<dbReference type="NCBIfam" id="TIGR03831">
    <property type="entry name" value="YgiT_finger"/>
    <property type="match status" value="1"/>
</dbReference>
<dbReference type="HOGENOM" id="CLU_3076875_0_0_9"/>
<evidence type="ECO:0000313" key="1">
    <source>
        <dbReference type="EMBL" id="ADC49298.1"/>
    </source>
</evidence>
<sequence>MKTCPICKSEMYEDAAEELNLDEDEVILDAFSAWVCRGCIYIEEIMEDDKND</sequence>
<gene>
    <name evidence="1" type="ordered locus">BpOF4_06180</name>
</gene>
<dbReference type="KEGG" id="bpf:BpOF4_06180"/>
<accession>D3FZQ6</accession>
<reference evidence="1 2" key="1">
    <citation type="journal article" date="2011" name="Environ. Microbiol.">
        <title>Genome of alkaliphilic Bacillus pseudofirmus OF4 reveals adaptations that support the ability to grow in an external pH range from 7.5 to 11.4.</title>
        <authorList>
            <person name="Janto B."/>
            <person name="Ahmed A."/>
            <person name="Ito M."/>
            <person name="Liu J."/>
            <person name="Hicks D.B."/>
            <person name="Pagni S."/>
            <person name="Fackelmayer O.J."/>
            <person name="Smith T.A."/>
            <person name="Earl J."/>
            <person name="Elbourne L.D."/>
            <person name="Hassan K."/>
            <person name="Paulsen I.T."/>
            <person name="Kolsto A.B."/>
            <person name="Tourasse N.J."/>
            <person name="Ehrlich G.D."/>
            <person name="Boissy R."/>
            <person name="Ivey D.M."/>
            <person name="Li G."/>
            <person name="Xue Y."/>
            <person name="Ma Y."/>
            <person name="Hu F.Z."/>
            <person name="Krulwich T.A."/>
        </authorList>
    </citation>
    <scope>NUCLEOTIDE SEQUENCE [LARGE SCALE GENOMIC DNA]</scope>
    <source>
        <strain evidence="2">ATCC BAA-2126 / JCM 17055 / OF4</strain>
    </source>
</reference>
<dbReference type="InterPro" id="IPR022453">
    <property type="entry name" value="Znf_MqsA-type"/>
</dbReference>
<dbReference type="RefSeq" id="WP_012960571.1">
    <property type="nucleotide sequence ID" value="NC_013791.2"/>
</dbReference>
<dbReference type="STRING" id="398511.BpOF4_06180"/>
<proteinExistence type="predicted"/>
<dbReference type="AlphaFoldDB" id="D3FZQ6"/>
<name>D3FZQ6_ALKPO</name>
<organism evidence="1 2">
    <name type="scientific">Alkalihalophilus pseudofirmus (strain ATCC BAA-2126 / JCM 17055 / OF4)</name>
    <name type="common">Bacillus pseudofirmus</name>
    <dbReference type="NCBI Taxonomy" id="398511"/>
    <lineage>
        <taxon>Bacteria</taxon>
        <taxon>Bacillati</taxon>
        <taxon>Bacillota</taxon>
        <taxon>Bacilli</taxon>
        <taxon>Bacillales</taxon>
        <taxon>Bacillaceae</taxon>
        <taxon>Alkalihalophilus</taxon>
    </lineage>
</organism>
<keyword evidence="2" id="KW-1185">Reference proteome</keyword>
<dbReference type="Proteomes" id="UP000001544">
    <property type="component" value="Chromosome"/>
</dbReference>
<protein>
    <submittedName>
        <fullName evidence="1">Uncharacterized protein</fullName>
    </submittedName>
</protein>
<dbReference type="EMBL" id="CP001878">
    <property type="protein sequence ID" value="ADC49298.1"/>
    <property type="molecule type" value="Genomic_DNA"/>
</dbReference>